<dbReference type="GO" id="GO:0009986">
    <property type="term" value="C:cell surface"/>
    <property type="evidence" value="ECO:0007669"/>
    <property type="project" value="InterPro"/>
</dbReference>
<evidence type="ECO:0000313" key="3">
    <source>
        <dbReference type="EMBL" id="KOC94669.1"/>
    </source>
</evidence>
<dbReference type="Proteomes" id="UP000037088">
    <property type="component" value="Unassembled WGS sequence"/>
</dbReference>
<dbReference type="EMBL" id="JRXE01000006">
    <property type="protein sequence ID" value="KOC91364.1"/>
    <property type="molecule type" value="Genomic_DNA"/>
</dbReference>
<name>A0A0L7T7L8_9GAMM</name>
<dbReference type="RefSeq" id="WP_052898338.1">
    <property type="nucleotide sequence ID" value="NZ_JRXE01000006.1"/>
</dbReference>
<dbReference type="Gene3D" id="1.10.150.630">
    <property type="match status" value="1"/>
</dbReference>
<evidence type="ECO:0000259" key="1">
    <source>
        <dbReference type="Pfam" id="PF07201"/>
    </source>
</evidence>
<protein>
    <submittedName>
        <fullName evidence="2">Type III secretion protein</fullName>
    </submittedName>
</protein>
<dbReference type="Proteomes" id="UP000036851">
    <property type="component" value="Unassembled WGS sequence"/>
</dbReference>
<dbReference type="EMBL" id="JRXF01000004">
    <property type="protein sequence ID" value="KOC94669.1"/>
    <property type="molecule type" value="Genomic_DNA"/>
</dbReference>
<dbReference type="SUPFAM" id="SSF140591">
    <property type="entry name" value="Type III secretion system domain"/>
    <property type="match status" value="1"/>
</dbReference>
<dbReference type="GO" id="GO:0030254">
    <property type="term" value="P:protein secretion by the type III secretion system"/>
    <property type="evidence" value="ECO:0007669"/>
    <property type="project" value="InterPro"/>
</dbReference>
<dbReference type="AlphaFoldDB" id="A0A0L7T7L8"/>
<keyword evidence="5" id="KW-1185">Reference proteome</keyword>
<accession>A0A0L7T7L8</accession>
<organism evidence="2 5">
    <name type="scientific">Winslowiella iniecta</name>
    <dbReference type="NCBI Taxonomy" id="1560201"/>
    <lineage>
        <taxon>Bacteria</taxon>
        <taxon>Pseudomonadati</taxon>
        <taxon>Pseudomonadota</taxon>
        <taxon>Gammaproteobacteria</taxon>
        <taxon>Enterobacterales</taxon>
        <taxon>Erwiniaceae</taxon>
        <taxon>Winslowiella</taxon>
    </lineage>
</organism>
<proteinExistence type="predicted"/>
<dbReference type="PATRIC" id="fig|1560201.3.peg.1250"/>
<feature type="domain" description="Hypersensitivity response secretion-like HrpJ" evidence="1">
    <location>
        <begin position="55"/>
        <end position="221"/>
    </location>
</feature>
<sequence length="379" mass="42288">MIKMQPALPAMQHTLKALIKAGESAATKNAARAPDNVATRAETLNDSLEEIGSMFSEKMESKNKALNRRQMQSNLMRNKHQVTKVEHLNQLFQLMESNEEQDLDKLLDRLRQALARTPAPDSEALLEEMGGDPARCDLLLRMVQQHATEKGEMALADAASQHLNTLQQQHGDTIRAGSNTASAIAEFTNDPQEKQSLRNLYYDSIVHHQSAIAMLDMLLDQVNAQHFVPTLRTLQRALADDIAALAPSISAGALRRIQHGLHEAGQLSHTLAASSTLLKRMHNKLPEVALSAVELTRRLLQFSHNGVYNRDFQHLGEEVVGQQSQHLSLFFSCLFPLVHQLPHSLWKESDSRKTALELLRGIITELAKAEQQQLARRSA</sequence>
<dbReference type="InterPro" id="IPR013401">
    <property type="entry name" value="T3SS_LcrE"/>
</dbReference>
<dbReference type="Pfam" id="PF07201">
    <property type="entry name" value="HrpJ"/>
    <property type="match status" value="1"/>
</dbReference>
<reference evidence="4 5" key="1">
    <citation type="journal article" date="2015" name="Int. J. Syst. Evol. Microbiol.">
        <title>Erwinia iniecta sp. nov., isolated from Russian wheat aphids (Diuraphis noxia).</title>
        <authorList>
            <person name="Campillo T."/>
            <person name="Luna E."/>
            <person name="Portier P."/>
            <person name="Fischer-Le Saux M."/>
            <person name="Lapitan N."/>
            <person name="Tisserat N.A."/>
            <person name="Leach J.E."/>
        </authorList>
    </citation>
    <scope>NUCLEOTIDE SEQUENCE [LARGE SCALE GENOMIC DNA]</scope>
    <source>
        <strain evidence="2 5">B120</strain>
        <strain evidence="3 4">B149</strain>
    </source>
</reference>
<dbReference type="NCBIfam" id="TIGR02511">
    <property type="entry name" value="type_III_tyeA"/>
    <property type="match status" value="1"/>
</dbReference>
<evidence type="ECO:0000313" key="2">
    <source>
        <dbReference type="EMBL" id="KOC91364.1"/>
    </source>
</evidence>
<dbReference type="STRING" id="1560201.NG42_05850"/>
<dbReference type="OrthoDB" id="5863785at2"/>
<comment type="caution">
    <text evidence="2">The sequence shown here is derived from an EMBL/GenBank/DDBJ whole genome shotgun (WGS) entry which is preliminary data.</text>
</comment>
<evidence type="ECO:0000313" key="4">
    <source>
        <dbReference type="Proteomes" id="UP000036851"/>
    </source>
</evidence>
<dbReference type="NCBIfam" id="TIGR02568">
    <property type="entry name" value="LcrE"/>
    <property type="match status" value="1"/>
</dbReference>
<evidence type="ECO:0000313" key="5">
    <source>
        <dbReference type="Proteomes" id="UP000037088"/>
    </source>
</evidence>
<dbReference type="InterPro" id="IPR010812">
    <property type="entry name" value="HrpJ-like"/>
</dbReference>
<gene>
    <name evidence="2" type="ORF">NG42_05850</name>
    <name evidence="3" type="ORF">NG43_04235</name>
</gene>
<dbReference type="GO" id="GO:0050709">
    <property type="term" value="P:negative regulation of protein secretion"/>
    <property type="evidence" value="ECO:0007669"/>
    <property type="project" value="InterPro"/>
</dbReference>
<dbReference type="GO" id="GO:0019867">
    <property type="term" value="C:outer membrane"/>
    <property type="evidence" value="ECO:0007669"/>
    <property type="project" value="InterPro"/>
</dbReference>
<dbReference type="InterPro" id="IPR013351">
    <property type="entry name" value="T3SS_TyeA-rel"/>
</dbReference>